<name>A0A1I7F508_9PROT</name>
<evidence type="ECO:0000313" key="2">
    <source>
        <dbReference type="Proteomes" id="UP000183926"/>
    </source>
</evidence>
<proteinExistence type="predicted"/>
<evidence type="ECO:0000313" key="1">
    <source>
        <dbReference type="EMBL" id="SFU31224.1"/>
    </source>
</evidence>
<sequence>MPILDWKSAMNRFMIEFADRRSRSITQQTLDLLQARFAALQSLQSSFAISHFCRGYRNSMWQTLGIYRDMTFDARYLLACVIALLARCVRVLHALRVHDQERAASVAPQLLSGAAPTG</sequence>
<reference evidence="1 2" key="1">
    <citation type="submission" date="2016-10" db="EMBL/GenBank/DDBJ databases">
        <authorList>
            <person name="de Groot N.N."/>
        </authorList>
    </citation>
    <scope>NUCLEOTIDE SEQUENCE [LARGE SCALE GENOMIC DNA]</scope>
    <source>
        <strain evidence="1 2">Nm24</strain>
    </source>
</reference>
<dbReference type="EMBL" id="FPBL01000001">
    <property type="protein sequence ID" value="SFU31224.1"/>
    <property type="molecule type" value="Genomic_DNA"/>
</dbReference>
<gene>
    <name evidence="1" type="ORF">SAMN05216339_101286</name>
</gene>
<organism evidence="1 2">
    <name type="scientific">Nitrosomonas eutropha</name>
    <dbReference type="NCBI Taxonomy" id="916"/>
    <lineage>
        <taxon>Bacteria</taxon>
        <taxon>Pseudomonadati</taxon>
        <taxon>Pseudomonadota</taxon>
        <taxon>Betaproteobacteria</taxon>
        <taxon>Nitrosomonadales</taxon>
        <taxon>Nitrosomonadaceae</taxon>
        <taxon>Nitrosomonas</taxon>
    </lineage>
</organism>
<accession>A0A1I7F508</accession>
<dbReference type="AlphaFoldDB" id="A0A1I7F508"/>
<protein>
    <submittedName>
        <fullName evidence="1">Uncharacterized protein</fullName>
    </submittedName>
</protein>
<dbReference type="Proteomes" id="UP000183926">
    <property type="component" value="Unassembled WGS sequence"/>
</dbReference>